<organism evidence="2 3">
    <name type="scientific">Catenulispora pinistramenti</name>
    <dbReference type="NCBI Taxonomy" id="2705254"/>
    <lineage>
        <taxon>Bacteria</taxon>
        <taxon>Bacillati</taxon>
        <taxon>Actinomycetota</taxon>
        <taxon>Actinomycetes</taxon>
        <taxon>Catenulisporales</taxon>
        <taxon>Catenulisporaceae</taxon>
        <taxon>Catenulispora</taxon>
    </lineage>
</organism>
<feature type="domain" description="HTH arsR-type" evidence="1">
    <location>
        <begin position="18"/>
        <end position="100"/>
    </location>
</feature>
<dbReference type="InterPro" id="IPR036390">
    <property type="entry name" value="WH_DNA-bd_sf"/>
</dbReference>
<dbReference type="Proteomes" id="UP000730482">
    <property type="component" value="Unassembled WGS sequence"/>
</dbReference>
<dbReference type="Gene3D" id="1.10.10.10">
    <property type="entry name" value="Winged helix-like DNA-binding domain superfamily/Winged helix DNA-binding domain"/>
    <property type="match status" value="1"/>
</dbReference>
<evidence type="ECO:0000313" key="2">
    <source>
        <dbReference type="EMBL" id="MBS2547066.1"/>
    </source>
</evidence>
<name>A0ABS5KLY6_9ACTN</name>
<evidence type="ECO:0000313" key="3">
    <source>
        <dbReference type="Proteomes" id="UP000730482"/>
    </source>
</evidence>
<dbReference type="InterPro" id="IPR036388">
    <property type="entry name" value="WH-like_DNA-bd_sf"/>
</dbReference>
<dbReference type="SUPFAM" id="SSF46785">
    <property type="entry name" value="Winged helix' DNA-binding domain"/>
    <property type="match status" value="1"/>
</dbReference>
<sequence length="202" mass="23083">MPQTPPEPIGTADGDRSSIYRVLSNPLRRRMLAYLQQHREANSTSLAKALGESTGTTSYHLRKLAELRFVEEIPERSTGRERWWRALPIQLEAPDPGAMDPAEFAALAERAREQAKHDIDLYYRVLTQYEGPEGWAQAFRGGFWMSKEELLGFLNEYKQLQWKYGHADPREAPEGARLMALRTFVVPEPPEEAAGENEQAER</sequence>
<dbReference type="InterPro" id="IPR011991">
    <property type="entry name" value="ArsR-like_HTH"/>
</dbReference>
<dbReference type="Pfam" id="PF12840">
    <property type="entry name" value="HTH_20"/>
    <property type="match status" value="1"/>
</dbReference>
<gene>
    <name evidence="2" type="ORF">KGQ19_09300</name>
</gene>
<dbReference type="InterPro" id="IPR001845">
    <property type="entry name" value="HTH_ArsR_DNA-bd_dom"/>
</dbReference>
<comment type="caution">
    <text evidence="2">The sequence shown here is derived from an EMBL/GenBank/DDBJ whole genome shotgun (WGS) entry which is preliminary data.</text>
</comment>
<keyword evidence="3" id="KW-1185">Reference proteome</keyword>
<accession>A0ABS5KLY6</accession>
<dbReference type="CDD" id="cd00090">
    <property type="entry name" value="HTH_ARSR"/>
    <property type="match status" value="1"/>
</dbReference>
<protein>
    <submittedName>
        <fullName evidence="2">Helix-turn-helix transcriptional regulator</fullName>
    </submittedName>
</protein>
<evidence type="ECO:0000259" key="1">
    <source>
        <dbReference type="SMART" id="SM00418"/>
    </source>
</evidence>
<dbReference type="SMART" id="SM00418">
    <property type="entry name" value="HTH_ARSR"/>
    <property type="match status" value="1"/>
</dbReference>
<dbReference type="EMBL" id="JAAFYZ010000022">
    <property type="protein sequence ID" value="MBS2547066.1"/>
    <property type="molecule type" value="Genomic_DNA"/>
</dbReference>
<dbReference type="RefSeq" id="WP_212008671.1">
    <property type="nucleotide sequence ID" value="NZ_JAAFYZ010000022.1"/>
</dbReference>
<reference evidence="2 3" key="1">
    <citation type="submission" date="2020-02" db="EMBL/GenBank/DDBJ databases">
        <title>Acidophilic actinobacteria isolated from forest soil.</title>
        <authorList>
            <person name="Golinska P."/>
        </authorList>
    </citation>
    <scope>NUCLEOTIDE SEQUENCE [LARGE SCALE GENOMIC DNA]</scope>
    <source>
        <strain evidence="2 3">NL8</strain>
    </source>
</reference>
<proteinExistence type="predicted"/>